<dbReference type="SUPFAM" id="SSF55931">
    <property type="entry name" value="Glutamine synthetase/guanido kinase"/>
    <property type="match status" value="1"/>
</dbReference>
<dbReference type="InterPro" id="IPR006336">
    <property type="entry name" value="GCS2"/>
</dbReference>
<dbReference type="GO" id="GO:0004357">
    <property type="term" value="F:glutamate-cysteine ligase activity"/>
    <property type="evidence" value="ECO:0007669"/>
    <property type="project" value="UniProtKB-UniRule"/>
</dbReference>
<evidence type="ECO:0000256" key="6">
    <source>
        <dbReference type="ARBA" id="ARBA00022741"/>
    </source>
</evidence>
<keyword evidence="7 10" id="KW-0067">ATP-binding</keyword>
<evidence type="ECO:0000256" key="7">
    <source>
        <dbReference type="ARBA" id="ARBA00022840"/>
    </source>
</evidence>
<dbReference type="InterPro" id="IPR011556">
    <property type="entry name" value="Glut_cys_lig_pln_type"/>
</dbReference>
<comment type="function">
    <text evidence="10">Catalyzes the synthesis of gamma-glutamylcysteine (gamma-GC).</text>
</comment>
<evidence type="ECO:0000256" key="3">
    <source>
        <dbReference type="ARBA" id="ARBA00011153"/>
    </source>
</evidence>
<keyword evidence="6 10" id="KW-0547">Nucleotide-binding</keyword>
<evidence type="ECO:0000256" key="2">
    <source>
        <dbReference type="ARBA" id="ARBA00010253"/>
    </source>
</evidence>
<organism evidence="11 12">
    <name type="scientific">Acidiphilium rubrum</name>
    <dbReference type="NCBI Taxonomy" id="526"/>
    <lineage>
        <taxon>Bacteria</taxon>
        <taxon>Pseudomonadati</taxon>
        <taxon>Pseudomonadota</taxon>
        <taxon>Alphaproteobacteria</taxon>
        <taxon>Acetobacterales</taxon>
        <taxon>Acidocellaceae</taxon>
        <taxon>Acidiphilium</taxon>
    </lineage>
</organism>
<comment type="catalytic activity">
    <reaction evidence="10">
        <text>L-cysteine + L-glutamate + ATP = gamma-L-glutamyl-L-cysteine + ADP + phosphate + H(+)</text>
        <dbReference type="Rhea" id="RHEA:13285"/>
        <dbReference type="ChEBI" id="CHEBI:15378"/>
        <dbReference type="ChEBI" id="CHEBI:29985"/>
        <dbReference type="ChEBI" id="CHEBI:30616"/>
        <dbReference type="ChEBI" id="CHEBI:35235"/>
        <dbReference type="ChEBI" id="CHEBI:43474"/>
        <dbReference type="ChEBI" id="CHEBI:58173"/>
        <dbReference type="ChEBI" id="CHEBI:456216"/>
        <dbReference type="EC" id="6.3.2.2"/>
    </reaction>
</comment>
<dbReference type="Gene3D" id="3.30.590.20">
    <property type="match status" value="1"/>
</dbReference>
<accession>A0A8G2FL08</accession>
<keyword evidence="4 10" id="KW-0436">Ligase</keyword>
<evidence type="ECO:0000313" key="11">
    <source>
        <dbReference type="EMBL" id="SIQ04327.1"/>
    </source>
</evidence>
<keyword evidence="12" id="KW-1185">Reference proteome</keyword>
<sequence>MSNPGEADATAITQTSQLAAWFAAGCKPASEFRIGTEHESFGFTLNGQHPPRYEGGIRELLDMIGADEGLTPILDRGNPIGLTGQNFSISLEPGGQFELSGGIVASLHETKAEIDAHIARIHRVAPKLGLGFAPLGFHPTGTRADFDWMPKGRYAIMRAYMPRVGTRGFDMMLRTCTVQANLDFASEADMVRKMRVGYALQPLATALFANGPFREGKPDGMLSNRAYTWLDTDNARSGIPRAVFEDGFGFERYADYLLDVPMYFVYRDGRYIDVSGRSFRDFMAGRLAGFEGQTPTIGDFADHATTAFPDVRLKRFIETRGADTGNPAMLLAQPAFWAGLFYDDAALEAACELIRDIDYDTLITLRNEVPRAGLDIKLGKGTLRDLGRDAVAIAAEGLRARAQFNAAGEDERIYLAPLQAITEGEPTQAEYWLGRYLGAWHGDVSRIFAEAAL</sequence>
<dbReference type="GO" id="GO:0005524">
    <property type="term" value="F:ATP binding"/>
    <property type="evidence" value="ECO:0007669"/>
    <property type="project" value="UniProtKB-UniRule"/>
</dbReference>
<dbReference type="RefSeq" id="WP_029313890.1">
    <property type="nucleotide sequence ID" value="NZ_FTNE01000001.1"/>
</dbReference>
<dbReference type="NCBIfam" id="TIGR01436">
    <property type="entry name" value="glu_cys_lig_pln"/>
    <property type="match status" value="1"/>
</dbReference>
<evidence type="ECO:0000256" key="9">
    <source>
        <dbReference type="ARBA" id="ARBA00023157"/>
    </source>
</evidence>
<dbReference type="InterPro" id="IPR014746">
    <property type="entry name" value="Gln_synth/guanido_kin_cat_dom"/>
</dbReference>
<dbReference type="PIRSF" id="PIRSF017901">
    <property type="entry name" value="GCL"/>
    <property type="match status" value="1"/>
</dbReference>
<dbReference type="EC" id="6.3.2.2" evidence="10"/>
<dbReference type="InterPro" id="IPR035434">
    <property type="entry name" value="GCL_bact_plant"/>
</dbReference>
<proteinExistence type="inferred from homology"/>
<reference evidence="11 12" key="1">
    <citation type="submission" date="2017-01" db="EMBL/GenBank/DDBJ databases">
        <authorList>
            <person name="Varghese N."/>
            <person name="Submissions S."/>
        </authorList>
    </citation>
    <scope>NUCLEOTIDE SEQUENCE [LARGE SCALE GENOMIC DNA]</scope>
    <source>
        <strain evidence="11 12">ATCC 35905</strain>
    </source>
</reference>
<name>A0A8G2FL08_ACIRU</name>
<evidence type="ECO:0000256" key="5">
    <source>
        <dbReference type="ARBA" id="ARBA00022684"/>
    </source>
</evidence>
<comment type="caution">
    <text evidence="11">The sequence shown here is derived from an EMBL/GenBank/DDBJ whole genome shotgun (WGS) entry which is preliminary data.</text>
</comment>
<dbReference type="OrthoDB" id="9780152at2"/>
<dbReference type="Pfam" id="PF04107">
    <property type="entry name" value="GCS2"/>
    <property type="match status" value="1"/>
</dbReference>
<evidence type="ECO:0000256" key="4">
    <source>
        <dbReference type="ARBA" id="ARBA00022598"/>
    </source>
</evidence>
<dbReference type="AlphaFoldDB" id="A0A8G2FL08"/>
<comment type="subunit">
    <text evidence="3">Homodimer or monomer when oxidized or reduced, respectively.</text>
</comment>
<comment type="similarity">
    <text evidence="2">Belongs to the carboxylate-amine ligase family. Glutamate--cysteine ligase type 2 subfamily.</text>
</comment>
<comment type="similarity">
    <text evidence="10">Belongs to the glutamate--cysteine ligase type 2 family. EgtA subfamily.</text>
</comment>
<dbReference type="Proteomes" id="UP000186308">
    <property type="component" value="Unassembled WGS sequence"/>
</dbReference>
<protein>
    <recommendedName>
        <fullName evidence="10">Glutamate--cysteine ligase</fullName>
        <ecNumber evidence="10">6.3.2.2</ecNumber>
    </recommendedName>
</protein>
<evidence type="ECO:0000256" key="10">
    <source>
        <dbReference type="PIRNR" id="PIRNR017901"/>
    </source>
</evidence>
<dbReference type="PANTHER" id="PTHR34378:SF1">
    <property type="entry name" value="GLUTAMATE--CYSTEINE LIGASE, CHLOROPLASTIC"/>
    <property type="match status" value="1"/>
</dbReference>
<dbReference type="PANTHER" id="PTHR34378">
    <property type="entry name" value="GLUTAMATE--CYSTEINE LIGASE, CHLOROPLASTIC"/>
    <property type="match status" value="1"/>
</dbReference>
<gene>
    <name evidence="11" type="ORF">SAMN05421828_10161</name>
</gene>
<keyword evidence="5" id="KW-0317">Glutathione biosynthesis</keyword>
<evidence type="ECO:0000313" key="12">
    <source>
        <dbReference type="Proteomes" id="UP000186308"/>
    </source>
</evidence>
<evidence type="ECO:0000256" key="1">
    <source>
        <dbReference type="ARBA" id="ARBA00005006"/>
    </source>
</evidence>
<comment type="pathway">
    <text evidence="1">Sulfur metabolism; glutathione biosynthesis; glutathione from L-cysteine and L-glutamate: step 1/2.</text>
</comment>
<dbReference type="EMBL" id="FTNE01000001">
    <property type="protein sequence ID" value="SIQ04327.1"/>
    <property type="molecule type" value="Genomic_DNA"/>
</dbReference>
<keyword evidence="8" id="KW-0809">Transit peptide</keyword>
<keyword evidence="9" id="KW-1015">Disulfide bond</keyword>
<evidence type="ECO:0000256" key="8">
    <source>
        <dbReference type="ARBA" id="ARBA00022946"/>
    </source>
</evidence>
<dbReference type="GO" id="GO:0006750">
    <property type="term" value="P:glutathione biosynthetic process"/>
    <property type="evidence" value="ECO:0007669"/>
    <property type="project" value="UniProtKB-UniRule"/>
</dbReference>